<evidence type="ECO:0000313" key="2">
    <source>
        <dbReference type="EMBL" id="KAF9584497.1"/>
    </source>
</evidence>
<sequence>MSPSPETSTSDEVITSSNDHDNSTEVLQQSPLSEKPCYDHQEDQTPGNCSEPDARVASQDEAGVQGPLPMRSSESCVPTHLTLRIEDHYTMDVGDGEQ</sequence>
<gene>
    <name evidence="2" type="ORF">BGW38_006233</name>
</gene>
<reference evidence="2" key="1">
    <citation type="journal article" date="2020" name="Fungal Divers.">
        <title>Resolving the Mortierellaceae phylogeny through synthesis of multi-gene phylogenetics and phylogenomics.</title>
        <authorList>
            <person name="Vandepol N."/>
            <person name="Liber J."/>
            <person name="Desiro A."/>
            <person name="Na H."/>
            <person name="Kennedy M."/>
            <person name="Barry K."/>
            <person name="Grigoriev I.V."/>
            <person name="Miller A.N."/>
            <person name="O'Donnell K."/>
            <person name="Stajich J.E."/>
            <person name="Bonito G."/>
        </authorList>
    </citation>
    <scope>NUCLEOTIDE SEQUENCE</scope>
    <source>
        <strain evidence="2">KOD1015</strain>
    </source>
</reference>
<protein>
    <submittedName>
        <fullName evidence="2">Uncharacterized protein</fullName>
    </submittedName>
</protein>
<dbReference type="Proteomes" id="UP000780801">
    <property type="component" value="Unassembled WGS sequence"/>
</dbReference>
<feature type="non-terminal residue" evidence="2">
    <location>
        <position position="1"/>
    </location>
</feature>
<evidence type="ECO:0000256" key="1">
    <source>
        <dbReference type="SAM" id="MobiDB-lite"/>
    </source>
</evidence>
<dbReference type="EMBL" id="JAABOA010000398">
    <property type="protein sequence ID" value="KAF9584497.1"/>
    <property type="molecule type" value="Genomic_DNA"/>
</dbReference>
<feature type="region of interest" description="Disordered" evidence="1">
    <location>
        <begin position="1"/>
        <end position="79"/>
    </location>
</feature>
<comment type="caution">
    <text evidence="2">The sequence shown here is derived from an EMBL/GenBank/DDBJ whole genome shotgun (WGS) entry which is preliminary data.</text>
</comment>
<dbReference type="AlphaFoldDB" id="A0A9P6FZ44"/>
<feature type="compositionally biased region" description="Polar residues" evidence="1">
    <location>
        <begin position="1"/>
        <end position="17"/>
    </location>
</feature>
<keyword evidence="3" id="KW-1185">Reference proteome</keyword>
<evidence type="ECO:0000313" key="3">
    <source>
        <dbReference type="Proteomes" id="UP000780801"/>
    </source>
</evidence>
<proteinExistence type="predicted"/>
<accession>A0A9P6FZ44</accession>
<organism evidence="2 3">
    <name type="scientific">Lunasporangiospora selenospora</name>
    <dbReference type="NCBI Taxonomy" id="979761"/>
    <lineage>
        <taxon>Eukaryota</taxon>
        <taxon>Fungi</taxon>
        <taxon>Fungi incertae sedis</taxon>
        <taxon>Mucoromycota</taxon>
        <taxon>Mortierellomycotina</taxon>
        <taxon>Mortierellomycetes</taxon>
        <taxon>Mortierellales</taxon>
        <taxon>Mortierellaceae</taxon>
        <taxon>Lunasporangiospora</taxon>
    </lineage>
</organism>
<name>A0A9P6FZ44_9FUNG</name>